<gene>
    <name evidence="1" type="ORF">LCGC14_1542950</name>
</gene>
<accession>A0A0F9ISL4</accession>
<name>A0A0F9ISL4_9ZZZZ</name>
<sequence length="207" mass="23821">MYLIDGDNGISLLESTFKELKNVQDGILTGFFSAINKTIDVIQNAMSKGKRINEMNRVLESEEATIIIHYHYLSRILFCSIADADDDVEKIKAVIYKIANRFWKKHESDLKIFRITTEKSRFQTLTADIENLTIGGRIAEVFPKLLIIKNVLEKVLTMGMITEFDFKVALFCNGENSPLKISRILNKSRYEIQDILKKLEQLDIIKI</sequence>
<dbReference type="EMBL" id="LAZR01011698">
    <property type="protein sequence ID" value="KKM60328.1"/>
    <property type="molecule type" value="Genomic_DNA"/>
</dbReference>
<proteinExistence type="predicted"/>
<comment type="caution">
    <text evidence="1">The sequence shown here is derived from an EMBL/GenBank/DDBJ whole genome shotgun (WGS) entry which is preliminary data.</text>
</comment>
<evidence type="ECO:0000313" key="1">
    <source>
        <dbReference type="EMBL" id="KKM60328.1"/>
    </source>
</evidence>
<protein>
    <submittedName>
        <fullName evidence="1">Uncharacterized protein</fullName>
    </submittedName>
</protein>
<dbReference type="AlphaFoldDB" id="A0A0F9ISL4"/>
<reference evidence="1" key="1">
    <citation type="journal article" date="2015" name="Nature">
        <title>Complex archaea that bridge the gap between prokaryotes and eukaryotes.</title>
        <authorList>
            <person name="Spang A."/>
            <person name="Saw J.H."/>
            <person name="Jorgensen S.L."/>
            <person name="Zaremba-Niedzwiedzka K."/>
            <person name="Martijn J."/>
            <person name="Lind A.E."/>
            <person name="van Eijk R."/>
            <person name="Schleper C."/>
            <person name="Guy L."/>
            <person name="Ettema T.J."/>
        </authorList>
    </citation>
    <scope>NUCLEOTIDE SEQUENCE</scope>
</reference>
<organism evidence="1">
    <name type="scientific">marine sediment metagenome</name>
    <dbReference type="NCBI Taxonomy" id="412755"/>
    <lineage>
        <taxon>unclassified sequences</taxon>
        <taxon>metagenomes</taxon>
        <taxon>ecological metagenomes</taxon>
    </lineage>
</organism>